<comment type="subcellular location">
    <subcellularLocation>
        <location evidence="1">Nucleus</location>
    </subcellularLocation>
</comment>
<dbReference type="GO" id="GO:0071013">
    <property type="term" value="C:catalytic step 2 spliceosome"/>
    <property type="evidence" value="ECO:0007669"/>
    <property type="project" value="TreeGrafter"/>
</dbReference>
<feature type="region of interest" description="Disordered" evidence="7">
    <location>
        <begin position="1"/>
        <end position="24"/>
    </location>
</feature>
<dbReference type="GO" id="GO:0003723">
    <property type="term" value="F:RNA binding"/>
    <property type="evidence" value="ECO:0007669"/>
    <property type="project" value="UniProtKB-UniRule"/>
</dbReference>
<dbReference type="PROSITE" id="PS50102">
    <property type="entry name" value="RRM"/>
    <property type="match status" value="2"/>
</dbReference>
<evidence type="ECO:0000256" key="3">
    <source>
        <dbReference type="ARBA" id="ARBA00022884"/>
    </source>
</evidence>
<dbReference type="GO" id="GO:0000380">
    <property type="term" value="P:alternative mRNA splicing, via spliceosome"/>
    <property type="evidence" value="ECO:0007669"/>
    <property type="project" value="TreeGrafter"/>
</dbReference>
<organism evidence="9">
    <name type="scientific">Phallusia mammillata</name>
    <dbReference type="NCBI Taxonomy" id="59560"/>
    <lineage>
        <taxon>Eukaryota</taxon>
        <taxon>Metazoa</taxon>
        <taxon>Chordata</taxon>
        <taxon>Tunicata</taxon>
        <taxon>Ascidiacea</taxon>
        <taxon>Phlebobranchia</taxon>
        <taxon>Ascidiidae</taxon>
        <taxon>Phallusia</taxon>
    </lineage>
</organism>
<evidence type="ECO:0000256" key="4">
    <source>
        <dbReference type="ARBA" id="ARBA00023187"/>
    </source>
</evidence>
<evidence type="ECO:0000313" key="9">
    <source>
        <dbReference type="EMBL" id="CAB3265312.1"/>
    </source>
</evidence>
<evidence type="ECO:0000256" key="7">
    <source>
        <dbReference type="SAM" id="MobiDB-lite"/>
    </source>
</evidence>
<feature type="domain" description="RRM" evidence="8">
    <location>
        <begin position="181"/>
        <end position="259"/>
    </location>
</feature>
<reference evidence="9" key="1">
    <citation type="submission" date="2020-04" db="EMBL/GenBank/DDBJ databases">
        <authorList>
            <person name="Neveu A P."/>
        </authorList>
    </citation>
    <scope>NUCLEOTIDE SEQUENCE</scope>
    <source>
        <tissue evidence="9">Whole embryo</tissue>
    </source>
</reference>
<protein>
    <submittedName>
        <fullName evidence="9">Poly(U)-binding-splicing factor PUF60-like</fullName>
    </submittedName>
</protein>
<evidence type="ECO:0000259" key="8">
    <source>
        <dbReference type="PROSITE" id="PS50102"/>
    </source>
</evidence>
<name>A0A6F9DPD6_9ASCI</name>
<keyword evidence="2" id="KW-0507">mRNA processing</keyword>
<dbReference type="CDD" id="cd12370">
    <property type="entry name" value="RRM1_PUF60"/>
    <property type="match status" value="1"/>
</dbReference>
<feature type="compositionally biased region" description="Pro residues" evidence="7">
    <location>
        <begin position="11"/>
        <end position="22"/>
    </location>
</feature>
<dbReference type="InterPro" id="IPR035979">
    <property type="entry name" value="RBD_domain_sf"/>
</dbReference>
<dbReference type="InterPro" id="IPR034211">
    <property type="entry name" value="PUF60_RRM2"/>
</dbReference>
<dbReference type="EMBL" id="LR789450">
    <property type="protein sequence ID" value="CAB3265312.1"/>
    <property type="molecule type" value="mRNA"/>
</dbReference>
<dbReference type="Gene3D" id="3.30.70.330">
    <property type="match status" value="3"/>
</dbReference>
<dbReference type="GO" id="GO:0071011">
    <property type="term" value="C:precatalytic spliceosome"/>
    <property type="evidence" value="ECO:0007669"/>
    <property type="project" value="TreeGrafter"/>
</dbReference>
<dbReference type="FunFam" id="3.30.70.330:FF:000382">
    <property type="entry name" value="G-patch domain-containing protein"/>
    <property type="match status" value="1"/>
</dbReference>
<gene>
    <name evidence="9" type="primary">Puf60-002</name>
</gene>
<dbReference type="SUPFAM" id="SSF54928">
    <property type="entry name" value="RNA-binding domain, RBD"/>
    <property type="match status" value="2"/>
</dbReference>
<dbReference type="InterPro" id="IPR000504">
    <property type="entry name" value="RRM_dom"/>
</dbReference>
<evidence type="ECO:0000256" key="6">
    <source>
        <dbReference type="PROSITE-ProRule" id="PRU00176"/>
    </source>
</evidence>
<evidence type="ECO:0000256" key="5">
    <source>
        <dbReference type="ARBA" id="ARBA00023242"/>
    </source>
</evidence>
<feature type="domain" description="RRM" evidence="8">
    <location>
        <begin position="84"/>
        <end position="162"/>
    </location>
</feature>
<sequence length="478" mass="51634">MAAVAAQPNGIPQPPSTPPLPELNPEQREALAKAKKYAVQESVKHVLLKQQEQAKLAIQASTAIPGMMSEAMYLQKQQALVLMCRVYVGSIYYDLKEEIIRNAFAPFGPFKSINMSFDPITGKHKGFAFIEYECPEAAQLALEQMGGVMLGGRSIKVGRPANMPQSHPVIDLLLEESKRCKRIYVSSVHTDLNTDDLKSVFSAFGNIISCSLVPDHLTGKHKGYGFIEYDTLQSSNDAVSSMNLFDLGGQYLRVGKAIAPAGVVIPAGSSFNNAPAGTISIPLGPIPAAPPLTNILPPPGIAVPAAIGKFQAPPTSIPPPGIATPTTIASLASKPPPANLKAAQENMELPNTLSAQEDVKLSGVQARHMVMQKLMRKEESTVMVLRNMVDVEDIDEDLESEVMEECGKFGSVNRVIIYQEKQSEAEDAPVLVKIFVQFASAEFCVKATQALNGRWFGGRKISAIVYLQDKFDSNDLSG</sequence>
<dbReference type="GO" id="GO:0006376">
    <property type="term" value="P:mRNA splice site recognition"/>
    <property type="evidence" value="ECO:0007669"/>
    <property type="project" value="TreeGrafter"/>
</dbReference>
<dbReference type="AlphaFoldDB" id="A0A6F9DPD6"/>
<accession>A0A6F9DPD6</accession>
<dbReference type="InterPro" id="IPR051974">
    <property type="entry name" value="PUF60_regulator"/>
</dbReference>
<keyword evidence="5" id="KW-0539">Nucleus</keyword>
<evidence type="ECO:0000256" key="2">
    <source>
        <dbReference type="ARBA" id="ARBA00022664"/>
    </source>
</evidence>
<dbReference type="PANTHER" id="PTHR47330">
    <property type="entry name" value="POLY(U)-BINDING-SPLICING FACTOR PUF60-B-RELATED"/>
    <property type="match status" value="1"/>
</dbReference>
<dbReference type="GO" id="GO:0000381">
    <property type="term" value="P:regulation of alternative mRNA splicing, via spliceosome"/>
    <property type="evidence" value="ECO:0007669"/>
    <property type="project" value="TreeGrafter"/>
</dbReference>
<keyword evidence="3 6" id="KW-0694">RNA-binding</keyword>
<dbReference type="InterPro" id="IPR034209">
    <property type="entry name" value="PUF60_RRM1"/>
</dbReference>
<dbReference type="InterPro" id="IPR012677">
    <property type="entry name" value="Nucleotide-bd_a/b_plait_sf"/>
</dbReference>
<dbReference type="InterPro" id="IPR003954">
    <property type="entry name" value="RRM_euk-type"/>
</dbReference>
<keyword evidence="4" id="KW-0508">mRNA splicing</keyword>
<dbReference type="SMART" id="SM00361">
    <property type="entry name" value="RRM_1"/>
    <property type="match status" value="2"/>
</dbReference>
<dbReference type="CDD" id="cd12371">
    <property type="entry name" value="RRM2_PUF60"/>
    <property type="match status" value="1"/>
</dbReference>
<proteinExistence type="evidence at transcript level"/>
<dbReference type="SMART" id="SM00360">
    <property type="entry name" value="RRM"/>
    <property type="match status" value="3"/>
</dbReference>
<dbReference type="Pfam" id="PF00076">
    <property type="entry name" value="RRM_1"/>
    <property type="match status" value="2"/>
</dbReference>
<dbReference type="PANTHER" id="PTHR47330:SF1">
    <property type="entry name" value="POLY(U)-BINDING-SPLICING FACTOR PUF60"/>
    <property type="match status" value="1"/>
</dbReference>
<evidence type="ECO:0000256" key="1">
    <source>
        <dbReference type="ARBA" id="ARBA00004123"/>
    </source>
</evidence>
<dbReference type="FunFam" id="3.30.70.330:FF:000136">
    <property type="entry name" value="poly(U)-binding-splicing factor PUF60 isoform X1"/>
    <property type="match status" value="1"/>
</dbReference>